<sequence>MMNRFQNRRNGIPSYLNGNPNRNSAKIERIEERRRFSDPLAALRFGFLEIGEREMGIDCSVGTIVWVRRRNGSWWPGRILGPGELSASHLMSPRSGTPVKLLGREDASVDWYNLEKSKRVKAFRCGEFDDCIERAESAQGNPIKKREKYARREDAILHALELEKQYLEEQREKLDIGSNYMHYKIPNSSNKELGIGSPENYLRNDKTKDHCRFINLKSQTLCKQPDSSLEEESMADLLYVQKGKHAKPSWEDDSSEAIPRMRGLQDLGLRIAPSKRKASAFIAHGSSGEPISADNHIYGLSTAGNNISSIKNHMSIKRKISQGSLAEESLVRRRDRRRPLVQVLQSSTKLPVSQPLQSDGDAMSIAIPGKKNQVGVLFQEKRSKCVYLPVDSNDCLDRTGFPSDQIQMSPTHFGMDTSLIHPGSLTEEYTSSGLIEAQESGSSEGDYLDPDMEEEEALLLDPANLGRDIGCGGSVYQVPVEAVNLDNERDESELSSYVSQYHPDEQTAGISSDMGGSKWQLKGKRNIRNLIKRPTEVMDGKDSVLTDDKSNGAIHELLHEGKGDIIMTTRMNGQRLVQHDLHHRSKELNYTYDEDEPFENEMRRTRNLGFGNRKYPSMPKVSSRYGGRGNSNSISSDEEDSHMVSPSMWEANQLSRATLKGYWEESDGCFGPVYVASFGDPMESMLIDVDLKVQTSYQGERVPLVSLMSRLNGKAIVGHPVQIETLGDGSSDLLLCRDDFCEDLPGTDGNAPLPPVWRTARRTAMQRVPRPPPSSALEGEEASTFQYSDLERKCPFDKPYVSHVKNKVKMKGALSHIRRPLAQKKFPKKLLKKVSLSGQKTRTLSSIAIQQKPSRKSRDSRLDDKNVELYGLIKPEGTKPVVACVPVKLAFSRIREAIGRPPSTPSNHGVLIAGHAERKP</sequence>
<organism evidence="1 2">
    <name type="scientific">Persea americana</name>
    <name type="common">Avocado</name>
    <dbReference type="NCBI Taxonomy" id="3435"/>
    <lineage>
        <taxon>Eukaryota</taxon>
        <taxon>Viridiplantae</taxon>
        <taxon>Streptophyta</taxon>
        <taxon>Embryophyta</taxon>
        <taxon>Tracheophyta</taxon>
        <taxon>Spermatophyta</taxon>
        <taxon>Magnoliopsida</taxon>
        <taxon>Magnoliidae</taxon>
        <taxon>Laurales</taxon>
        <taxon>Lauraceae</taxon>
        <taxon>Persea</taxon>
    </lineage>
</organism>
<evidence type="ECO:0000313" key="2">
    <source>
        <dbReference type="Proteomes" id="UP001234297"/>
    </source>
</evidence>
<dbReference type="EMBL" id="CM056816">
    <property type="protein sequence ID" value="KAJ8631927.1"/>
    <property type="molecule type" value="Genomic_DNA"/>
</dbReference>
<protein>
    <submittedName>
        <fullName evidence="1">Uncharacterized protein</fullName>
    </submittedName>
</protein>
<proteinExistence type="predicted"/>
<accession>A0ACC2LEZ8</accession>
<reference evidence="1 2" key="1">
    <citation type="journal article" date="2022" name="Hortic Res">
        <title>A haplotype resolved chromosomal level avocado genome allows analysis of novel avocado genes.</title>
        <authorList>
            <person name="Nath O."/>
            <person name="Fletcher S.J."/>
            <person name="Hayward A."/>
            <person name="Shaw L.M."/>
            <person name="Masouleh A.K."/>
            <person name="Furtado A."/>
            <person name="Henry R.J."/>
            <person name="Mitter N."/>
        </authorList>
    </citation>
    <scope>NUCLEOTIDE SEQUENCE [LARGE SCALE GENOMIC DNA]</scope>
    <source>
        <strain evidence="2">cv. Hass</strain>
    </source>
</reference>
<evidence type="ECO:0000313" key="1">
    <source>
        <dbReference type="EMBL" id="KAJ8631927.1"/>
    </source>
</evidence>
<dbReference type="Proteomes" id="UP001234297">
    <property type="component" value="Chromosome 8"/>
</dbReference>
<gene>
    <name evidence="1" type="ORF">MRB53_025263</name>
</gene>
<name>A0ACC2LEZ8_PERAE</name>
<keyword evidence="2" id="KW-1185">Reference proteome</keyword>
<comment type="caution">
    <text evidence="1">The sequence shown here is derived from an EMBL/GenBank/DDBJ whole genome shotgun (WGS) entry which is preliminary data.</text>
</comment>